<proteinExistence type="predicted"/>
<evidence type="ECO:0000313" key="3">
    <source>
        <dbReference type="EMBL" id="KAA6185182.1"/>
    </source>
</evidence>
<dbReference type="AlphaFoldDB" id="A0A5M8FSJ5"/>
<dbReference type="PROSITE" id="PS50222">
    <property type="entry name" value="EF_HAND_2"/>
    <property type="match status" value="1"/>
</dbReference>
<dbReference type="InterPro" id="IPR002048">
    <property type="entry name" value="EF_hand_dom"/>
</dbReference>
<organism evidence="3 4">
    <name type="scientific">Thiohalocapsa marina</name>
    <dbReference type="NCBI Taxonomy" id="424902"/>
    <lineage>
        <taxon>Bacteria</taxon>
        <taxon>Pseudomonadati</taxon>
        <taxon>Pseudomonadota</taxon>
        <taxon>Gammaproteobacteria</taxon>
        <taxon>Chromatiales</taxon>
        <taxon>Chromatiaceae</taxon>
        <taxon>Thiohalocapsa</taxon>
    </lineage>
</organism>
<name>A0A5M8FSJ5_9GAMM</name>
<keyword evidence="1" id="KW-0812">Transmembrane</keyword>
<keyword evidence="1" id="KW-0472">Membrane</keyword>
<dbReference type="EMBL" id="VWXX01000012">
    <property type="protein sequence ID" value="KAA6185182.1"/>
    <property type="molecule type" value="Genomic_DNA"/>
</dbReference>
<dbReference type="GO" id="GO:0005509">
    <property type="term" value="F:calcium ion binding"/>
    <property type="evidence" value="ECO:0007669"/>
    <property type="project" value="InterPro"/>
</dbReference>
<accession>A0A5M8FSJ5</accession>
<feature type="transmembrane region" description="Helical" evidence="1">
    <location>
        <begin position="17"/>
        <end position="36"/>
    </location>
</feature>
<reference evidence="3 4" key="1">
    <citation type="submission" date="2019-09" db="EMBL/GenBank/DDBJ databases">
        <title>Whole-genome sequence of the purple sulfur bacterium Thiohalocapsa marina DSM 19078.</title>
        <authorList>
            <person name="Kyndt J.A."/>
            <person name="Meyer T.E."/>
        </authorList>
    </citation>
    <scope>NUCLEOTIDE SEQUENCE [LARGE SCALE GENOMIC DNA]</scope>
    <source>
        <strain evidence="3 4">DSM 19078</strain>
    </source>
</reference>
<dbReference type="RefSeq" id="WP_150092858.1">
    <property type="nucleotide sequence ID" value="NZ_JBFUOH010000059.1"/>
</dbReference>
<keyword evidence="4" id="KW-1185">Reference proteome</keyword>
<dbReference type="PROSITE" id="PS00018">
    <property type="entry name" value="EF_HAND_1"/>
    <property type="match status" value="1"/>
</dbReference>
<dbReference type="OrthoDB" id="7013907at2"/>
<dbReference type="InterPro" id="IPR018247">
    <property type="entry name" value="EF_Hand_1_Ca_BS"/>
</dbReference>
<keyword evidence="1" id="KW-1133">Transmembrane helix</keyword>
<sequence>MLDFLSRTAIDADPAEFWFFAAFAAMFTVLSVRQGLAAFWKLRLVLDTPTARIRSAPQGYVELKGQALALRGPILAKLSGSPCVWYRYQVQERRGSSGKERWVTIERGDAGRPFLLDDGSGRCLVDPAQADLRCRIHKTWYSAQAGGAAQDRPWQILAWRHHPRRYRLTEDRILDQEPVYVLGNLQTPRRDVRERQRLTRHLLAQWKRNPERLRVFDRNGDGDIDAAEWEQARAQAAHLAQQAEARLAMEPVLARVGPTDDARHPFVVSTEDEGAMTRRLRLTAFGGTLLGGLIGIGLAHAVLVRLAG</sequence>
<evidence type="ECO:0000313" key="4">
    <source>
        <dbReference type="Proteomes" id="UP000322981"/>
    </source>
</evidence>
<feature type="transmembrane region" description="Helical" evidence="1">
    <location>
        <begin position="282"/>
        <end position="303"/>
    </location>
</feature>
<comment type="caution">
    <text evidence="3">The sequence shown here is derived from an EMBL/GenBank/DDBJ whole genome shotgun (WGS) entry which is preliminary data.</text>
</comment>
<feature type="domain" description="EF-hand" evidence="2">
    <location>
        <begin position="211"/>
        <end position="239"/>
    </location>
</feature>
<evidence type="ECO:0000256" key="1">
    <source>
        <dbReference type="SAM" id="Phobius"/>
    </source>
</evidence>
<evidence type="ECO:0000259" key="2">
    <source>
        <dbReference type="PROSITE" id="PS50222"/>
    </source>
</evidence>
<dbReference type="Proteomes" id="UP000322981">
    <property type="component" value="Unassembled WGS sequence"/>
</dbReference>
<gene>
    <name evidence="3" type="ORF">F2Q65_09750</name>
</gene>
<protein>
    <recommendedName>
        <fullName evidence="2">EF-hand domain-containing protein</fullName>
    </recommendedName>
</protein>